<proteinExistence type="predicted"/>
<dbReference type="EMBL" id="JASCZI010245469">
    <property type="protein sequence ID" value="MED6214646.1"/>
    <property type="molecule type" value="Genomic_DNA"/>
</dbReference>
<gene>
    <name evidence="1" type="ORF">PIB30_105246</name>
</gene>
<organism evidence="1 2">
    <name type="scientific">Stylosanthes scabra</name>
    <dbReference type="NCBI Taxonomy" id="79078"/>
    <lineage>
        <taxon>Eukaryota</taxon>
        <taxon>Viridiplantae</taxon>
        <taxon>Streptophyta</taxon>
        <taxon>Embryophyta</taxon>
        <taxon>Tracheophyta</taxon>
        <taxon>Spermatophyta</taxon>
        <taxon>Magnoliopsida</taxon>
        <taxon>eudicotyledons</taxon>
        <taxon>Gunneridae</taxon>
        <taxon>Pentapetalae</taxon>
        <taxon>rosids</taxon>
        <taxon>fabids</taxon>
        <taxon>Fabales</taxon>
        <taxon>Fabaceae</taxon>
        <taxon>Papilionoideae</taxon>
        <taxon>50 kb inversion clade</taxon>
        <taxon>dalbergioids sensu lato</taxon>
        <taxon>Dalbergieae</taxon>
        <taxon>Pterocarpus clade</taxon>
        <taxon>Stylosanthes</taxon>
    </lineage>
</organism>
<reference evidence="1 2" key="1">
    <citation type="journal article" date="2023" name="Plants (Basel)">
        <title>Bridging the Gap: Combining Genomics and Transcriptomics Approaches to Understand Stylosanthes scabra, an Orphan Legume from the Brazilian Caatinga.</title>
        <authorList>
            <person name="Ferreira-Neto J.R.C."/>
            <person name="da Silva M.D."/>
            <person name="Binneck E."/>
            <person name="de Melo N.F."/>
            <person name="da Silva R.H."/>
            <person name="de Melo A.L.T.M."/>
            <person name="Pandolfi V."/>
            <person name="Bustamante F.O."/>
            <person name="Brasileiro-Vidal A.C."/>
            <person name="Benko-Iseppon A.M."/>
        </authorList>
    </citation>
    <scope>NUCLEOTIDE SEQUENCE [LARGE SCALE GENOMIC DNA]</scope>
    <source>
        <tissue evidence="1">Leaves</tissue>
    </source>
</reference>
<comment type="caution">
    <text evidence="1">The sequence shown here is derived from an EMBL/GenBank/DDBJ whole genome shotgun (WGS) entry which is preliminary data.</text>
</comment>
<accession>A0ABU6YYS3</accession>
<protein>
    <submittedName>
        <fullName evidence="1">Uncharacterized protein</fullName>
    </submittedName>
</protein>
<name>A0ABU6YYS3_9FABA</name>
<keyword evidence="2" id="KW-1185">Reference proteome</keyword>
<sequence>VRVLKFLPSSMAVILESHLGVRLQRTLSTISSSVNVFPSIFIDLMMRLSFSKVTSTPSPSFILKSWYSLVKVLILDFLT</sequence>
<evidence type="ECO:0000313" key="2">
    <source>
        <dbReference type="Proteomes" id="UP001341840"/>
    </source>
</evidence>
<evidence type="ECO:0000313" key="1">
    <source>
        <dbReference type="EMBL" id="MED6214646.1"/>
    </source>
</evidence>
<dbReference type="Proteomes" id="UP001341840">
    <property type="component" value="Unassembled WGS sequence"/>
</dbReference>
<feature type="non-terminal residue" evidence="1">
    <location>
        <position position="1"/>
    </location>
</feature>